<protein>
    <submittedName>
        <fullName evidence="1">Uncharacterized protein</fullName>
    </submittedName>
</protein>
<evidence type="ECO:0000313" key="2">
    <source>
        <dbReference type="Proteomes" id="UP000565576"/>
    </source>
</evidence>
<dbReference type="EMBL" id="JACHBG010000003">
    <property type="protein sequence ID" value="MBB6484553.1"/>
    <property type="molecule type" value="Genomic_DNA"/>
</dbReference>
<dbReference type="AlphaFoldDB" id="A0A7X0MD30"/>
<comment type="caution">
    <text evidence="1">The sequence shown here is derived from an EMBL/GenBank/DDBJ whole genome shotgun (WGS) entry which is preliminary data.</text>
</comment>
<gene>
    <name evidence="1" type="ORF">GGD46_001831</name>
</gene>
<evidence type="ECO:0000313" key="1">
    <source>
        <dbReference type="EMBL" id="MBB6484553.1"/>
    </source>
</evidence>
<sequence>MKVCHTRKLLLSDHKGDLPFITYSMEIIFYFRHWWRVRVQGEPPIRVFFNRKDVAIETYNTEIMGGERGFCRA</sequence>
<proteinExistence type="predicted"/>
<organism evidence="1 2">
    <name type="scientific">Rhizobium lusitanum</name>
    <dbReference type="NCBI Taxonomy" id="293958"/>
    <lineage>
        <taxon>Bacteria</taxon>
        <taxon>Pseudomonadati</taxon>
        <taxon>Pseudomonadota</taxon>
        <taxon>Alphaproteobacteria</taxon>
        <taxon>Hyphomicrobiales</taxon>
        <taxon>Rhizobiaceae</taxon>
        <taxon>Rhizobium/Agrobacterium group</taxon>
        <taxon>Rhizobium</taxon>
    </lineage>
</organism>
<reference evidence="1 2" key="1">
    <citation type="submission" date="2020-08" db="EMBL/GenBank/DDBJ databases">
        <title>Genomic Encyclopedia of Type Strains, Phase IV (KMG-V): Genome sequencing to study the core and pangenomes of soil and plant-associated prokaryotes.</title>
        <authorList>
            <person name="Whitman W."/>
        </authorList>
    </citation>
    <scope>NUCLEOTIDE SEQUENCE [LARGE SCALE GENOMIC DNA]</scope>
    <source>
        <strain evidence="1 2">SEMIA 4060</strain>
    </source>
</reference>
<accession>A0A7X0MD30</accession>
<name>A0A7X0MD30_9HYPH</name>
<dbReference type="Proteomes" id="UP000565576">
    <property type="component" value="Unassembled WGS sequence"/>
</dbReference>